<sequence length="44" mass="5281">MKRFLQFNICFVSRSKNIMINFNFESMKMTNAAISIPTHKEHFK</sequence>
<proteinExistence type="predicted"/>
<dbReference type="EMBL" id="HACA01002750">
    <property type="protein sequence ID" value="CDW20111.1"/>
    <property type="molecule type" value="Transcribed_RNA"/>
</dbReference>
<dbReference type="AlphaFoldDB" id="A0A0K2T3T9"/>
<name>A0A0K2T3T9_LEPSM</name>
<organism evidence="1">
    <name type="scientific">Lepeophtheirus salmonis</name>
    <name type="common">Salmon louse</name>
    <name type="synonym">Caligus salmonis</name>
    <dbReference type="NCBI Taxonomy" id="72036"/>
    <lineage>
        <taxon>Eukaryota</taxon>
        <taxon>Metazoa</taxon>
        <taxon>Ecdysozoa</taxon>
        <taxon>Arthropoda</taxon>
        <taxon>Crustacea</taxon>
        <taxon>Multicrustacea</taxon>
        <taxon>Hexanauplia</taxon>
        <taxon>Copepoda</taxon>
        <taxon>Siphonostomatoida</taxon>
        <taxon>Caligidae</taxon>
        <taxon>Lepeophtheirus</taxon>
    </lineage>
</organism>
<accession>A0A0K2T3T9</accession>
<evidence type="ECO:0000313" key="1">
    <source>
        <dbReference type="EMBL" id="CDW20111.1"/>
    </source>
</evidence>
<reference evidence="1" key="1">
    <citation type="submission" date="2014-05" db="EMBL/GenBank/DDBJ databases">
        <authorList>
            <person name="Chronopoulou M."/>
        </authorList>
    </citation>
    <scope>NUCLEOTIDE SEQUENCE</scope>
    <source>
        <tissue evidence="1">Whole organism</tissue>
    </source>
</reference>
<protein>
    <submittedName>
        <fullName evidence="1">Uncharacterized protein</fullName>
    </submittedName>
</protein>